<dbReference type="RefSeq" id="WP_377860601.1">
    <property type="nucleotide sequence ID" value="NZ_JBHLZU010000027.1"/>
</dbReference>
<dbReference type="InterPro" id="IPR004843">
    <property type="entry name" value="Calcineurin-like_PHP"/>
</dbReference>
<name>A0ABV6A6D1_9PSEU</name>
<keyword evidence="4" id="KW-0378">Hydrolase</keyword>
<gene>
    <name evidence="4" type="ORF">ACFFQA_32495</name>
</gene>
<evidence type="ECO:0000259" key="3">
    <source>
        <dbReference type="Pfam" id="PF00149"/>
    </source>
</evidence>
<dbReference type="Proteomes" id="UP001589693">
    <property type="component" value="Unassembled WGS sequence"/>
</dbReference>
<evidence type="ECO:0000256" key="1">
    <source>
        <dbReference type="ARBA" id="ARBA00022729"/>
    </source>
</evidence>
<keyword evidence="5" id="KW-1185">Reference proteome</keyword>
<feature type="signal peptide" evidence="2">
    <location>
        <begin position="1"/>
        <end position="19"/>
    </location>
</feature>
<dbReference type="SUPFAM" id="SSF56300">
    <property type="entry name" value="Metallo-dependent phosphatases"/>
    <property type="match status" value="1"/>
</dbReference>
<feature type="chain" id="PRO_5046201321" evidence="2">
    <location>
        <begin position="20"/>
        <end position="304"/>
    </location>
</feature>
<sequence>MPLRRSRAPLALLVLTLFAQPLVGASASPAASPSTPSSEAAPTVIAVAGDIADTCLASSSSCVHPKTAKLVTDMNPVAVLTAGDNQYKSGTIEQYQKYYDTSWGKFKPITKPSPGNHEYNDKARGYKEYFGSIATPQGKTYYSYDIGNWHFVALDSNIATAESSEQGKWLTEDLKRNTKGCVAAYWHHPFVSSASHGDQKVAEPFWRTLYAAGADLVFGGHDHDYERFKPLNPNRQVDEAKGIRSVVVGSGGASLYPVQARPITEKAYSKHGVLKLQITDTTYSWQHLGLDGTVLDSAGPYTCH</sequence>
<dbReference type="PANTHER" id="PTHR22953:SF153">
    <property type="entry name" value="PURPLE ACID PHOSPHATASE"/>
    <property type="match status" value="1"/>
</dbReference>
<organism evidence="4 5">
    <name type="scientific">Allokutzneria oryzae</name>
    <dbReference type="NCBI Taxonomy" id="1378989"/>
    <lineage>
        <taxon>Bacteria</taxon>
        <taxon>Bacillati</taxon>
        <taxon>Actinomycetota</taxon>
        <taxon>Actinomycetes</taxon>
        <taxon>Pseudonocardiales</taxon>
        <taxon>Pseudonocardiaceae</taxon>
        <taxon>Allokutzneria</taxon>
    </lineage>
</organism>
<accession>A0ABV6A6D1</accession>
<proteinExistence type="predicted"/>
<dbReference type="Gene3D" id="3.60.21.10">
    <property type="match status" value="1"/>
</dbReference>
<evidence type="ECO:0000313" key="5">
    <source>
        <dbReference type="Proteomes" id="UP001589693"/>
    </source>
</evidence>
<dbReference type="EC" id="3.1.-.-" evidence="4"/>
<dbReference type="PANTHER" id="PTHR22953">
    <property type="entry name" value="ACID PHOSPHATASE RELATED"/>
    <property type="match status" value="1"/>
</dbReference>
<protein>
    <submittedName>
        <fullName evidence="4">Metallophosphoesterase family protein</fullName>
        <ecNumber evidence="4">3.1.-.-</ecNumber>
    </submittedName>
</protein>
<dbReference type="Pfam" id="PF00149">
    <property type="entry name" value="Metallophos"/>
    <property type="match status" value="1"/>
</dbReference>
<dbReference type="InterPro" id="IPR029052">
    <property type="entry name" value="Metallo-depent_PP-like"/>
</dbReference>
<dbReference type="InterPro" id="IPR039331">
    <property type="entry name" value="PAPs-like"/>
</dbReference>
<evidence type="ECO:0000256" key="2">
    <source>
        <dbReference type="SAM" id="SignalP"/>
    </source>
</evidence>
<keyword evidence="1 2" id="KW-0732">Signal</keyword>
<dbReference type="EMBL" id="JBHLZU010000027">
    <property type="protein sequence ID" value="MFB9908681.1"/>
    <property type="molecule type" value="Genomic_DNA"/>
</dbReference>
<feature type="domain" description="Calcineurin-like phosphoesterase" evidence="3">
    <location>
        <begin position="45"/>
        <end position="225"/>
    </location>
</feature>
<comment type="caution">
    <text evidence="4">The sequence shown here is derived from an EMBL/GenBank/DDBJ whole genome shotgun (WGS) entry which is preliminary data.</text>
</comment>
<evidence type="ECO:0000313" key="4">
    <source>
        <dbReference type="EMBL" id="MFB9908681.1"/>
    </source>
</evidence>
<dbReference type="GO" id="GO:0016787">
    <property type="term" value="F:hydrolase activity"/>
    <property type="evidence" value="ECO:0007669"/>
    <property type="project" value="UniProtKB-KW"/>
</dbReference>
<reference evidence="4 5" key="1">
    <citation type="submission" date="2024-09" db="EMBL/GenBank/DDBJ databases">
        <authorList>
            <person name="Sun Q."/>
            <person name="Mori K."/>
        </authorList>
    </citation>
    <scope>NUCLEOTIDE SEQUENCE [LARGE SCALE GENOMIC DNA]</scope>
    <source>
        <strain evidence="4 5">TBRC 7907</strain>
    </source>
</reference>